<evidence type="ECO:0000313" key="2">
    <source>
        <dbReference type="Proteomes" id="UP001596505"/>
    </source>
</evidence>
<accession>A0ABW2Q6B2</accession>
<protein>
    <submittedName>
        <fullName evidence="1">Uncharacterized protein</fullName>
    </submittedName>
</protein>
<evidence type="ECO:0000313" key="1">
    <source>
        <dbReference type="EMBL" id="MFC7395198.1"/>
    </source>
</evidence>
<dbReference type="RefSeq" id="WP_380969485.1">
    <property type="nucleotide sequence ID" value="NZ_JBHTCO010000043.1"/>
</dbReference>
<name>A0ABW2Q6B2_9BACL</name>
<proteinExistence type="predicted"/>
<organism evidence="1 2">
    <name type="scientific">Scopulibacillus cellulosilyticus</name>
    <dbReference type="NCBI Taxonomy" id="2665665"/>
    <lineage>
        <taxon>Bacteria</taxon>
        <taxon>Bacillati</taxon>
        <taxon>Bacillota</taxon>
        <taxon>Bacilli</taxon>
        <taxon>Bacillales</taxon>
        <taxon>Sporolactobacillaceae</taxon>
        <taxon>Scopulibacillus</taxon>
    </lineage>
</organism>
<comment type="caution">
    <text evidence="1">The sequence shown here is derived from an EMBL/GenBank/DDBJ whole genome shotgun (WGS) entry which is preliminary data.</text>
</comment>
<reference evidence="2" key="1">
    <citation type="journal article" date="2019" name="Int. J. Syst. Evol. Microbiol.">
        <title>The Global Catalogue of Microorganisms (GCM) 10K type strain sequencing project: providing services to taxonomists for standard genome sequencing and annotation.</title>
        <authorList>
            <consortium name="The Broad Institute Genomics Platform"/>
            <consortium name="The Broad Institute Genome Sequencing Center for Infectious Disease"/>
            <person name="Wu L."/>
            <person name="Ma J."/>
        </authorList>
    </citation>
    <scope>NUCLEOTIDE SEQUENCE [LARGE SCALE GENOMIC DNA]</scope>
    <source>
        <strain evidence="2">CGMCC 1.16305</strain>
    </source>
</reference>
<sequence length="296" mass="33873">MYRESKPFNLSPYDHPDIYPGPRPVSSFIFYKGKAHKIEEEHGKAVEDCTIHISQRDDLLGTLAFSSTVKMTVKEFLKKEQAAPITERIPLLGYGSNVCLAQLAYKFGLTPDMSDLTICYRATIKDSDIVYGSFLAPYGALPAIIAPVTGAETEIWLTLVDQEQFDHMNSTEGGYGLREHRGGKCVLQNSERFEKVYGYYNPRALKVDGNMLRFKDIQGTSPLPEAWEADTLDWLKEAVGFEGSREHFIHKLRWDYSFHREVNKKLKSHEMSFDHPDLAETDRFETIGEMKRDFNL</sequence>
<dbReference type="EMBL" id="JBHTCO010000043">
    <property type="protein sequence ID" value="MFC7395198.1"/>
    <property type="molecule type" value="Genomic_DNA"/>
</dbReference>
<gene>
    <name evidence="1" type="ORF">ACFQRG_20010</name>
</gene>
<keyword evidence="2" id="KW-1185">Reference proteome</keyword>
<dbReference type="Proteomes" id="UP001596505">
    <property type="component" value="Unassembled WGS sequence"/>
</dbReference>